<sequence length="356" mass="40072">MALPKIGNIYTFRTQQEETAKYWYGNYWDTDSELSGKYVIHWADEADSCLILASVRPVGGGGNFGSLPGHVLWADVDNEQVQDVPVSEIPDDKRDGSIWRIERSTENDGWILWNRAQAQYAQSHSDTIEFVDDRKDATTYYFDEQPDGFPEVAKLGRVEPPQLEAPELTDYSDPPENTPWKIAGEVAVPYFLVANDHGHAVQWQGEHSPYYIIRRWSSWHKVKWQVYPAHTTHTHTWATTEGTTKEAASEVDRTLNASVTAEAGFGIKGFSASVSTTIEKGLNVKTSTKWSQSYSKAASGSYQVGPTDGDLAIGDWFRQDRYRVYRAQGGGHILEFPVTLPGRTPVSRTYMRPAKK</sequence>
<comment type="caution">
    <text evidence="2">The sequence shown here is derived from an EMBL/GenBank/DDBJ whole genome shotgun (WGS) entry which is preliminary data.</text>
</comment>
<dbReference type="RefSeq" id="WP_209238682.1">
    <property type="nucleotide sequence ID" value="NZ_JADKMA010000026.1"/>
</dbReference>
<feature type="domain" description="Insecticidal crystal toxin" evidence="1">
    <location>
        <begin position="183"/>
        <end position="329"/>
    </location>
</feature>
<organism evidence="2 3">
    <name type="scientific">Streptomyces oryzae</name>
    <dbReference type="NCBI Taxonomy" id="1434886"/>
    <lineage>
        <taxon>Bacteria</taxon>
        <taxon>Bacillati</taxon>
        <taxon>Actinomycetota</taxon>
        <taxon>Actinomycetes</taxon>
        <taxon>Kitasatosporales</taxon>
        <taxon>Streptomycetaceae</taxon>
        <taxon>Streptomyces</taxon>
    </lineage>
</organism>
<evidence type="ECO:0000313" key="2">
    <source>
        <dbReference type="EMBL" id="MBO8191584.1"/>
    </source>
</evidence>
<name>A0ABS3X881_9ACTN</name>
<reference evidence="2 3" key="1">
    <citation type="submission" date="2020-11" db="EMBL/GenBank/DDBJ databases">
        <title>Streptomyces spirodelae sp. nov., isolated from duckweed.</title>
        <authorList>
            <person name="Saimee Y."/>
            <person name="Duangmal K."/>
        </authorList>
    </citation>
    <scope>NUCLEOTIDE SEQUENCE [LARGE SCALE GENOMIC DNA]</scope>
    <source>
        <strain evidence="2 3">S16-07</strain>
    </source>
</reference>
<dbReference type="InterPro" id="IPR008872">
    <property type="entry name" value="Toxin_P42"/>
</dbReference>
<gene>
    <name evidence="2" type="ORF">ITI46_07740</name>
</gene>
<dbReference type="EMBL" id="JADKMA010000026">
    <property type="protein sequence ID" value="MBO8191584.1"/>
    <property type="molecule type" value="Genomic_DNA"/>
</dbReference>
<keyword evidence="3" id="KW-1185">Reference proteome</keyword>
<accession>A0ABS3X881</accession>
<protein>
    <recommendedName>
        <fullName evidence="1">Insecticidal crystal toxin domain-containing protein</fullName>
    </recommendedName>
</protein>
<dbReference type="Pfam" id="PF05431">
    <property type="entry name" value="Toxin_10"/>
    <property type="match status" value="1"/>
</dbReference>
<dbReference type="Proteomes" id="UP001519064">
    <property type="component" value="Unassembled WGS sequence"/>
</dbReference>
<evidence type="ECO:0000313" key="3">
    <source>
        <dbReference type="Proteomes" id="UP001519064"/>
    </source>
</evidence>
<proteinExistence type="predicted"/>
<evidence type="ECO:0000259" key="1">
    <source>
        <dbReference type="Pfam" id="PF05431"/>
    </source>
</evidence>